<dbReference type="AlphaFoldDB" id="F9RQ08"/>
<protein>
    <recommendedName>
        <fullName evidence="3">Filamentation induced by cAMP protein Fic</fullName>
    </recommendedName>
</protein>
<evidence type="ECO:0008006" key="3">
    <source>
        <dbReference type="Google" id="ProtNLM"/>
    </source>
</evidence>
<dbReference type="EMBL" id="AFWE01000155">
    <property type="protein sequence ID" value="EGU34783.1"/>
    <property type="molecule type" value="Genomic_DNA"/>
</dbReference>
<evidence type="ECO:0000313" key="2">
    <source>
        <dbReference type="Proteomes" id="UP000004349"/>
    </source>
</evidence>
<reference evidence="1 2" key="1">
    <citation type="journal article" date="2012" name="Int. J. Syst. Evol. Microbiol.">
        <title>Vibrio caribbeanicus sp. nov., isolated from the marine sponge Scleritoderma cyanea.</title>
        <authorList>
            <person name="Hoffmann M."/>
            <person name="Monday S.R."/>
            <person name="Allard M.W."/>
            <person name="Strain E.A."/>
            <person name="Whittaker P."/>
            <person name="Naum M."/>
            <person name="McCarthy P.J."/>
            <person name="Lopez J.V."/>
            <person name="Fischer M."/>
            <person name="Brown E.W."/>
        </authorList>
    </citation>
    <scope>NUCLEOTIDE SEQUENCE [LARGE SCALE GENOMIC DNA]</scope>
    <source>
        <strain evidence="1 2">LMG 19158</strain>
    </source>
</reference>
<sequence length="77" mass="8734">MRILRTFSQADLIITTEGSYRTVRRYLSALIKAGYIRQQGRGQSAKYQLLRNTGPKPPAIKGDALFDQNTGERYELA</sequence>
<comment type="caution">
    <text evidence="1">The sequence shown here is derived from an EMBL/GenBank/DDBJ whole genome shotgun (WGS) entry which is preliminary data.</text>
</comment>
<gene>
    <name evidence="1" type="ORF">VIS19158_03762</name>
</gene>
<name>F9RQ08_9VIBR</name>
<organism evidence="1 2">
    <name type="scientific">Vibrio scophthalmi LMG 19158</name>
    <dbReference type="NCBI Taxonomy" id="870967"/>
    <lineage>
        <taxon>Bacteria</taxon>
        <taxon>Pseudomonadati</taxon>
        <taxon>Pseudomonadota</taxon>
        <taxon>Gammaproteobacteria</taxon>
        <taxon>Vibrionales</taxon>
        <taxon>Vibrionaceae</taxon>
        <taxon>Vibrio</taxon>
    </lineage>
</organism>
<proteinExistence type="predicted"/>
<dbReference type="Gene3D" id="1.10.10.10">
    <property type="entry name" value="Winged helix-like DNA-binding domain superfamily/Winged helix DNA-binding domain"/>
    <property type="match status" value="1"/>
</dbReference>
<accession>F9RQ08</accession>
<evidence type="ECO:0000313" key="1">
    <source>
        <dbReference type="EMBL" id="EGU34783.1"/>
    </source>
</evidence>
<dbReference type="Proteomes" id="UP000004349">
    <property type="component" value="Unassembled WGS sequence"/>
</dbReference>
<dbReference type="InterPro" id="IPR036388">
    <property type="entry name" value="WH-like_DNA-bd_sf"/>
</dbReference>